<dbReference type="PANTHER" id="PTHR30520">
    <property type="entry name" value="FORMATE TRANSPORTER-RELATED"/>
    <property type="match status" value="1"/>
</dbReference>
<protein>
    <submittedName>
        <fullName evidence="7">Transporter (Formate/nitrite transporter family protein)</fullName>
    </submittedName>
</protein>
<dbReference type="GO" id="GO:0015499">
    <property type="term" value="F:formate transmembrane transporter activity"/>
    <property type="evidence" value="ECO:0007669"/>
    <property type="project" value="TreeGrafter"/>
</dbReference>
<evidence type="ECO:0000256" key="4">
    <source>
        <dbReference type="ARBA" id="ARBA00023136"/>
    </source>
</evidence>
<evidence type="ECO:0000313" key="7">
    <source>
        <dbReference type="EMBL" id="PVX30663.1"/>
    </source>
</evidence>
<reference evidence="7 8" key="1">
    <citation type="submission" date="2018-05" db="EMBL/GenBank/DDBJ databases">
        <title>Description of Sphingomonas pokkalii sp nov, isolated from the rhizosphere of saline tolerant pokkali rice and its draft genome analysis.</title>
        <authorList>
            <person name="Menon R."/>
            <person name="Kumari S."/>
            <person name="Rameshkumar N."/>
        </authorList>
    </citation>
    <scope>NUCLEOTIDE SEQUENCE [LARGE SCALE GENOMIC DNA]</scope>
    <source>
        <strain evidence="7 8">L3B27</strain>
    </source>
</reference>
<evidence type="ECO:0000313" key="8">
    <source>
        <dbReference type="Proteomes" id="UP000245890"/>
    </source>
</evidence>
<feature type="region of interest" description="Disordered" evidence="5">
    <location>
        <begin position="1"/>
        <end position="30"/>
    </location>
</feature>
<dbReference type="Gene3D" id="1.20.1080.10">
    <property type="entry name" value="Glycerol uptake facilitator protein"/>
    <property type="match status" value="1"/>
</dbReference>
<keyword evidence="2 6" id="KW-0812">Transmembrane</keyword>
<comment type="subcellular location">
    <subcellularLocation>
        <location evidence="1">Membrane</location>
        <topology evidence="1">Multi-pass membrane protein</topology>
    </subcellularLocation>
</comment>
<evidence type="ECO:0000256" key="2">
    <source>
        <dbReference type="ARBA" id="ARBA00022692"/>
    </source>
</evidence>
<evidence type="ECO:0000256" key="6">
    <source>
        <dbReference type="SAM" id="Phobius"/>
    </source>
</evidence>
<dbReference type="InterPro" id="IPR023271">
    <property type="entry name" value="Aquaporin-like"/>
</dbReference>
<feature type="transmembrane region" description="Helical" evidence="6">
    <location>
        <begin position="134"/>
        <end position="158"/>
    </location>
</feature>
<evidence type="ECO:0000256" key="1">
    <source>
        <dbReference type="ARBA" id="ARBA00004141"/>
    </source>
</evidence>
<feature type="transmembrane region" description="Helical" evidence="6">
    <location>
        <begin position="208"/>
        <end position="231"/>
    </location>
</feature>
<accession>A0A2U0SH24</accession>
<gene>
    <name evidence="7" type="ORF">DD559_16030</name>
</gene>
<dbReference type="Pfam" id="PF01226">
    <property type="entry name" value="Form_Nir_trans"/>
    <property type="match status" value="1"/>
</dbReference>
<name>A0A2U0SH24_9SPHN</name>
<dbReference type="OrthoDB" id="261587at2"/>
<dbReference type="RefSeq" id="WP_116470071.1">
    <property type="nucleotide sequence ID" value="NZ_QENQ01000001.1"/>
</dbReference>
<dbReference type="AlphaFoldDB" id="A0A2U0SH24"/>
<dbReference type="Proteomes" id="UP000245890">
    <property type="component" value="Unassembled WGS sequence"/>
</dbReference>
<evidence type="ECO:0000256" key="3">
    <source>
        <dbReference type="ARBA" id="ARBA00022989"/>
    </source>
</evidence>
<comment type="caution">
    <text evidence="7">The sequence shown here is derived from an EMBL/GenBank/DDBJ whole genome shotgun (WGS) entry which is preliminary data.</text>
</comment>
<dbReference type="EMBL" id="QENQ01000001">
    <property type="protein sequence ID" value="PVX30663.1"/>
    <property type="molecule type" value="Genomic_DNA"/>
</dbReference>
<dbReference type="PANTHER" id="PTHR30520:SF2">
    <property type="entry name" value="INNER MEMBRANE PROTEIN YFDC"/>
    <property type="match status" value="1"/>
</dbReference>
<dbReference type="InterPro" id="IPR000292">
    <property type="entry name" value="For/NO2_transpt"/>
</dbReference>
<evidence type="ECO:0000256" key="5">
    <source>
        <dbReference type="SAM" id="MobiDB-lite"/>
    </source>
</evidence>
<feature type="compositionally biased region" description="Acidic residues" evidence="5">
    <location>
        <begin position="9"/>
        <end position="26"/>
    </location>
</feature>
<feature type="transmembrane region" description="Helical" evidence="6">
    <location>
        <begin position="87"/>
        <end position="105"/>
    </location>
</feature>
<sequence>MEQPRNEESDAEQADLPAEEEADVEELQAAPSRVIHEVVRRQGDEELDRPARSLFWSGIVAGVVMAASVLGRGLIESHLPDTPWRLAVSSIGYALGFVIVVLGRLQLFTESTLSAVIPFAAHPTPRNLLRLGRLWGIVLTANLLGTLLIAYLVSAGWMGTPAATKAMLDTSRSLLELSGWDAVRAGVPAGFLMAGVAWSLPGARNQQFFVILFITYFISLGEFAHVVAGGLEAWMLWLAGEASLDWVLGGFLAPALIGNILGGSVLFGLLAHVQVREEL</sequence>
<keyword evidence="8" id="KW-1185">Reference proteome</keyword>
<dbReference type="GO" id="GO:0005886">
    <property type="term" value="C:plasma membrane"/>
    <property type="evidence" value="ECO:0007669"/>
    <property type="project" value="TreeGrafter"/>
</dbReference>
<proteinExistence type="predicted"/>
<feature type="transmembrane region" description="Helical" evidence="6">
    <location>
        <begin position="182"/>
        <end position="201"/>
    </location>
</feature>
<organism evidence="7 8">
    <name type="scientific">Sphingomonas pokkalii</name>
    <dbReference type="NCBI Taxonomy" id="2175090"/>
    <lineage>
        <taxon>Bacteria</taxon>
        <taxon>Pseudomonadati</taxon>
        <taxon>Pseudomonadota</taxon>
        <taxon>Alphaproteobacteria</taxon>
        <taxon>Sphingomonadales</taxon>
        <taxon>Sphingomonadaceae</taxon>
        <taxon>Sphingomonas</taxon>
    </lineage>
</organism>
<keyword evidence="3 6" id="KW-1133">Transmembrane helix</keyword>
<feature type="transmembrane region" description="Helical" evidence="6">
    <location>
        <begin position="251"/>
        <end position="273"/>
    </location>
</feature>
<feature type="transmembrane region" description="Helical" evidence="6">
    <location>
        <begin position="54"/>
        <end position="75"/>
    </location>
</feature>
<keyword evidence="4 6" id="KW-0472">Membrane</keyword>